<dbReference type="EMBL" id="CALNXK010000219">
    <property type="protein sequence ID" value="CAH3176981.1"/>
    <property type="molecule type" value="Genomic_DNA"/>
</dbReference>
<gene>
    <name evidence="1" type="ORF">PLOB_00018575</name>
</gene>
<dbReference type="Proteomes" id="UP001159405">
    <property type="component" value="Unassembled WGS sequence"/>
</dbReference>
<name>A0ABN8RCG5_9CNID</name>
<evidence type="ECO:0000313" key="1">
    <source>
        <dbReference type="EMBL" id="CAH3176981.1"/>
    </source>
</evidence>
<accession>A0ABN8RCG5</accession>
<sequence length="88" mass="10144">MSLAARTKQWTARNLQKLCAQRDPVPIFVPEFYRGYLKKGCVHISAQRVPYLGRQGPGNKCSERSKIDRSSDLLRHLLLKKPYSDRSI</sequence>
<keyword evidence="2" id="KW-1185">Reference proteome</keyword>
<protein>
    <recommendedName>
        <fullName evidence="3">Ribosomal protein S14</fullName>
    </recommendedName>
</protein>
<comment type="caution">
    <text evidence="1">The sequence shown here is derived from an EMBL/GenBank/DDBJ whole genome shotgun (WGS) entry which is preliminary data.</text>
</comment>
<organism evidence="1 2">
    <name type="scientific">Porites lobata</name>
    <dbReference type="NCBI Taxonomy" id="104759"/>
    <lineage>
        <taxon>Eukaryota</taxon>
        <taxon>Metazoa</taxon>
        <taxon>Cnidaria</taxon>
        <taxon>Anthozoa</taxon>
        <taxon>Hexacorallia</taxon>
        <taxon>Scleractinia</taxon>
        <taxon>Fungiina</taxon>
        <taxon>Poritidae</taxon>
        <taxon>Porites</taxon>
    </lineage>
</organism>
<reference evidence="1 2" key="1">
    <citation type="submission" date="2022-05" db="EMBL/GenBank/DDBJ databases">
        <authorList>
            <consortium name="Genoscope - CEA"/>
            <person name="William W."/>
        </authorList>
    </citation>
    <scope>NUCLEOTIDE SEQUENCE [LARGE SCALE GENOMIC DNA]</scope>
</reference>
<evidence type="ECO:0000313" key="2">
    <source>
        <dbReference type="Proteomes" id="UP001159405"/>
    </source>
</evidence>
<evidence type="ECO:0008006" key="3">
    <source>
        <dbReference type="Google" id="ProtNLM"/>
    </source>
</evidence>
<proteinExistence type="predicted"/>